<dbReference type="InterPro" id="IPR002932">
    <property type="entry name" value="Glu_synthdom"/>
</dbReference>
<dbReference type="GO" id="GO:0015930">
    <property type="term" value="F:glutamate synthase activity"/>
    <property type="evidence" value="ECO:0007669"/>
    <property type="project" value="InterPro"/>
</dbReference>
<dbReference type="Proteomes" id="UP000002071">
    <property type="component" value="Chromosome"/>
</dbReference>
<dbReference type="Pfam" id="PF01645">
    <property type="entry name" value="Glu_synthase"/>
    <property type="match status" value="1"/>
</dbReference>
<proteinExistence type="inferred from homology"/>
<evidence type="ECO:0000313" key="4">
    <source>
        <dbReference type="Proteomes" id="UP000002071"/>
    </source>
</evidence>
<dbReference type="InterPro" id="IPR013785">
    <property type="entry name" value="Aldolase_TIM"/>
</dbReference>
<evidence type="ECO:0000313" key="3">
    <source>
        <dbReference type="EMBL" id="ACV11600.1"/>
    </source>
</evidence>
<keyword evidence="4" id="KW-1185">Reference proteome</keyword>
<dbReference type="GO" id="GO:0006537">
    <property type="term" value="P:glutamate biosynthetic process"/>
    <property type="evidence" value="ECO:0007669"/>
    <property type="project" value="InterPro"/>
</dbReference>
<dbReference type="EMBL" id="CP001687">
    <property type="protein sequence ID" value="ACV11600.1"/>
    <property type="molecule type" value="Genomic_DNA"/>
</dbReference>
<name>C7NNS5_HALUD</name>
<dbReference type="RefSeq" id="WP_015789174.1">
    <property type="nucleotide sequence ID" value="NC_013158.1"/>
</dbReference>
<reference evidence="3 4" key="1">
    <citation type="journal article" date="2009" name="Stand. Genomic Sci.">
        <title>Complete genome sequence of Halorhabdus utahensis type strain (AX-2).</title>
        <authorList>
            <person name="Anderson I."/>
            <person name="Tindall B.J."/>
            <person name="Pomrenke H."/>
            <person name="Goker M."/>
            <person name="Lapidus A."/>
            <person name="Nolan M."/>
            <person name="Copeland A."/>
            <person name="Glavina Del Rio T."/>
            <person name="Chen F."/>
            <person name="Tice H."/>
            <person name="Cheng J.F."/>
            <person name="Lucas S."/>
            <person name="Chertkov O."/>
            <person name="Bruce D."/>
            <person name="Brettin T."/>
            <person name="Detter J.C."/>
            <person name="Han C."/>
            <person name="Goodwin L."/>
            <person name="Land M."/>
            <person name="Hauser L."/>
            <person name="Chang Y.J."/>
            <person name="Jeffries C.D."/>
            <person name="Pitluck S."/>
            <person name="Pati A."/>
            <person name="Mavromatis K."/>
            <person name="Ivanova N."/>
            <person name="Ovchinnikova G."/>
            <person name="Chen A."/>
            <person name="Palaniappan K."/>
            <person name="Chain P."/>
            <person name="Rohde M."/>
            <person name="Bristow J."/>
            <person name="Eisen J.A."/>
            <person name="Markowitz V."/>
            <person name="Hugenholtz P."/>
            <person name="Kyrpides N.C."/>
            <person name="Klenk H.P."/>
        </authorList>
    </citation>
    <scope>NUCLEOTIDE SEQUENCE [LARGE SCALE GENOMIC DNA]</scope>
    <source>
        <strain evidence="4">DSM 12940 / JCM 11049 / AX-2</strain>
    </source>
</reference>
<evidence type="ECO:0000256" key="1">
    <source>
        <dbReference type="ARBA" id="ARBA00009716"/>
    </source>
</evidence>
<dbReference type="AlphaFoldDB" id="C7NNS5"/>
<gene>
    <name evidence="3" type="ordered locus">Huta_1424</name>
</gene>
<comment type="similarity">
    <text evidence="1">Belongs to the glutamate synthase family.</text>
</comment>
<accession>C7NNS5</accession>
<dbReference type="STRING" id="519442.Huta_1424"/>
<sequence length="547" mass="59702">MPEYESRDDVLDTSNRGDPAESGLCTLCTSDCVGKCETWQSSLRGREMLYPRRYGDITAGARNATPEGVSYESLRIQGYAHGAEGLPEDVSADPDDALYTNVDLETEFGAERTTKCKMPLMTGALGSTFIAEKYWESFAVGAALRGFPIVIGENVVAVDQESTMADGRVVDAPELDRRIETYQEYADDEYGAIIVQMNVEDQRNGVAEYVAEEHGNDVIIELKWGQGAKDIGGEIQVDSIEYAQFLADRDYVVDPDPYDEAVQDAYEAGNIESFARHSRLGATSAPEPEDVKAGFLETVEYLRELGFERITLKTGAYANKDLALAMRCASEADLDLLTIDGAGGGTGMSPWNMMNEWGTPSVHLHSKALEYAELMDEEGLTVPDLAFAGGIATEDQIFKALAIGSPYVKLVCMGRALMIPGFVGTNIEGALEPERREAINGNWEELPPTVTEYGDSPEEIFAGWQDVQDELEARDVADIPYGAVALWNLTDKLGAGLKQLMAGARTFNIDALERDDLMAANEETARVTDLPLLTEAYDGEAKAILTE</sequence>
<evidence type="ECO:0000259" key="2">
    <source>
        <dbReference type="Pfam" id="PF01645"/>
    </source>
</evidence>
<dbReference type="eggNOG" id="arCOG00619">
    <property type="taxonomic scope" value="Archaea"/>
</dbReference>
<feature type="domain" description="Glutamate synthase" evidence="2">
    <location>
        <begin position="296"/>
        <end position="410"/>
    </location>
</feature>
<dbReference type="HOGENOM" id="CLU_521509_0_0_2"/>
<protein>
    <submittedName>
        <fullName evidence="3">Ferredoxin-dependent glutamate synthase</fullName>
    </submittedName>
</protein>
<dbReference type="SUPFAM" id="SSF51395">
    <property type="entry name" value="FMN-linked oxidoreductases"/>
    <property type="match status" value="1"/>
</dbReference>
<organism evidence="3 4">
    <name type="scientific">Halorhabdus utahensis (strain DSM 12940 / JCM 11049 / AX-2)</name>
    <dbReference type="NCBI Taxonomy" id="519442"/>
    <lineage>
        <taxon>Archaea</taxon>
        <taxon>Methanobacteriati</taxon>
        <taxon>Methanobacteriota</taxon>
        <taxon>Stenosarchaea group</taxon>
        <taxon>Halobacteria</taxon>
        <taxon>Halobacteriales</taxon>
        <taxon>Haloarculaceae</taxon>
        <taxon>Halorhabdus</taxon>
    </lineage>
</organism>
<dbReference type="KEGG" id="hut:Huta_1424"/>
<dbReference type="GeneID" id="8383703"/>
<dbReference type="Gene3D" id="3.20.20.70">
    <property type="entry name" value="Aldolase class I"/>
    <property type="match status" value="1"/>
</dbReference>
<dbReference type="OrthoDB" id="358650at2157"/>